<evidence type="ECO:0000313" key="1">
    <source>
        <dbReference type="EMBL" id="KAG9222247.1"/>
    </source>
</evidence>
<accession>A0ACB7IVG3</accession>
<sequence length="1345" mass="146532">MSRGLFATVALFAALALAVNSFQDQANDQPSDQRRRCKATPGDESWPSESQWDSLAKAVDGNLLRPLPAASPCYFGDVYNKDECARILANWTNSDFHADHPSSIMFPLYTGLSCIPTNDPTSGNCTQGTYPVYVVDARKPSDIQHAVNFARDHNVRLVIKNTGHDFAGKSAGFASLSIRTHRLKDITFVEHYSDGSTPYSGPALKASAGAQSRDVYAAAREHGVMVVGGEGETVGFAGGYIQQGGHSPLSSILGMAADSVLSMEVVLADGTFVTTDANTLPDLFWALRGGGPSTFGVLVSVTVKAYPDIPIALSQFSFDASARDMAALRNGDNSRSDFWAVVRSYFDVAVEHADRGIYGYWNIRSDTAGNINFVMMPLFAPQHGLEAVQQLIGPILEKAKEFSIAIDPKTTLFSNFYDAWVAGFPQESIGTWFLQGGSRLFPRSNFVSPSLLDVTFDAIKSEGNNNSVVMGLSVAPTLKAGGYSNTSVTPVWRDTIMHIIDAITWSPAIRDLEFIDNLRDDFTFRRLEKWRAVTPGSGCYLGETDINEPNFQQAFWGPNYAQLYSIKQKYDPIGVFFAETETGSAVPSYVSNLLSSTRSPSGKKMDEIYKWTAGEIYGAGSDTTVSTISSFLLAMILFPEVQRKAQDEIDSIVGSSRLPTFADRGSLPYVNAVVKEALRWNPVTSSSSLKSSYSAEYVAEFLVVGRTAREDDHYRGYFIPAGTLVMANVWGITHDPVTYPEPTKFMPERYLDSIAPCPDPRTVVFGFGKRRVSCVGRHLAEGMIFIAVATILSSFCLAPATDEHGNADAYEVEYTSGAFSVLLSKTVMLTTVLLICMFPWDEPLTSYPVFRKDQFGAYMNTQWESCQSTDADCLLDSNNSTNSQAFQPPRLCAQGSISKYFIDVRSVEDVQAGLHFSQTTGVPLVIKNTGVVAVPQILWLYGSVAFVVSELALLICNTGMQTHNLQSISFKRDFVPLGCPEHMIAPAVTFGAGVIQGTLFQFADKMNITLPGGADATVGVAGGYLQGGGHSAFANTLGLAVDRVIEFEVVTPTGEHMKANACSNSDLFFALRGGGGGTFAVVINATMKALPPMSFPVLNVQFTPTVDKERQLLSFLVNNSLSYAQQGWGGYIVLRQSVTFVNPLMNLSEAITSMSSFQELVANKLNGTFSLVMEPSYLTFFNKYLNDTGVPVGLPFITTSRLIPADNFRSPSSREELFKTLVPVLDNTPLPIIFAATPFLFKDDGSTSVTNAWRDSVWHVTASGFWNFDTLALDRNNLYHTLSRSMDELRAITPHSGAYQNEADVLEPNPAGDYAQTSTCSSRSNENTILTIFLIVGTVLIGEAH</sequence>
<dbReference type="Proteomes" id="UP000824881">
    <property type="component" value="Unassembled WGS sequence"/>
</dbReference>
<keyword evidence="2" id="KW-1185">Reference proteome</keyword>
<comment type="caution">
    <text evidence="1">The sequence shown here is derived from an EMBL/GenBank/DDBJ whole genome shotgun (WGS) entry which is preliminary data.</text>
</comment>
<evidence type="ECO:0000313" key="2">
    <source>
        <dbReference type="Proteomes" id="UP000824881"/>
    </source>
</evidence>
<organism evidence="1 2">
    <name type="scientific">Pleurotus cornucopiae</name>
    <name type="common">Cornucopia mushroom</name>
    <dbReference type="NCBI Taxonomy" id="5321"/>
    <lineage>
        <taxon>Eukaryota</taxon>
        <taxon>Fungi</taxon>
        <taxon>Dikarya</taxon>
        <taxon>Basidiomycota</taxon>
        <taxon>Agaricomycotina</taxon>
        <taxon>Agaricomycetes</taxon>
        <taxon>Agaricomycetidae</taxon>
        <taxon>Agaricales</taxon>
        <taxon>Pleurotineae</taxon>
        <taxon>Pleurotaceae</taxon>
        <taxon>Pleurotus</taxon>
    </lineage>
</organism>
<protein>
    <submittedName>
        <fullName evidence="1">Uncharacterized protein</fullName>
    </submittedName>
</protein>
<name>A0ACB7IVG3_PLECO</name>
<dbReference type="EMBL" id="WQMT02000005">
    <property type="protein sequence ID" value="KAG9222247.1"/>
    <property type="molecule type" value="Genomic_DNA"/>
</dbReference>
<gene>
    <name evidence="1" type="ORF">CCMSSC00406_0006544</name>
</gene>
<reference evidence="1 2" key="1">
    <citation type="journal article" date="2021" name="Appl. Environ. Microbiol.">
        <title>Genetic linkage and physical mapping for an oyster mushroom Pleurotus cornucopiae and QTL analysis for the trait cap color.</title>
        <authorList>
            <person name="Zhang Y."/>
            <person name="Gao W."/>
            <person name="Sonnenberg A."/>
            <person name="Chen Q."/>
            <person name="Zhang J."/>
            <person name="Huang C."/>
        </authorList>
    </citation>
    <scope>NUCLEOTIDE SEQUENCE [LARGE SCALE GENOMIC DNA]</scope>
    <source>
        <strain evidence="1">CCMSSC00406</strain>
    </source>
</reference>
<proteinExistence type="predicted"/>